<reference evidence="3" key="1">
    <citation type="journal article" date="2016" name="Nat. Genet.">
        <title>The genome sequences of Arachis duranensis and Arachis ipaensis, the diploid ancestors of cultivated peanut.</title>
        <authorList>
            <person name="Bertioli D.J."/>
            <person name="Cannon S.B."/>
            <person name="Froenicke L."/>
            <person name="Huang G."/>
            <person name="Farmer A.D."/>
            <person name="Cannon E.K."/>
            <person name="Liu X."/>
            <person name="Gao D."/>
            <person name="Clevenger J."/>
            <person name="Dash S."/>
            <person name="Ren L."/>
            <person name="Moretzsohn M.C."/>
            <person name="Shirasawa K."/>
            <person name="Huang W."/>
            <person name="Vidigal B."/>
            <person name="Abernathy B."/>
            <person name="Chu Y."/>
            <person name="Niederhuth C.E."/>
            <person name="Umale P."/>
            <person name="Araujo A.C."/>
            <person name="Kozik A."/>
            <person name="Kim K.D."/>
            <person name="Burow M.D."/>
            <person name="Varshney R.K."/>
            <person name="Wang X."/>
            <person name="Zhang X."/>
            <person name="Barkley N."/>
            <person name="Guimaraes P.M."/>
            <person name="Isobe S."/>
            <person name="Guo B."/>
            <person name="Liao B."/>
            <person name="Stalker H.T."/>
            <person name="Schmitz R.J."/>
            <person name="Scheffler B.E."/>
            <person name="Leal-Bertioli S.C."/>
            <person name="Xun X."/>
            <person name="Jackson S.A."/>
            <person name="Michelmore R."/>
            <person name="Ozias-Akins P."/>
        </authorList>
    </citation>
    <scope>NUCLEOTIDE SEQUENCE [LARGE SCALE GENOMIC DNA]</scope>
    <source>
        <strain evidence="3">cv. V14167</strain>
    </source>
</reference>
<dbReference type="RefSeq" id="XP_015957362.1">
    <property type="nucleotide sequence ID" value="XM_016101876.3"/>
</dbReference>
<feature type="region of interest" description="Disordered" evidence="2">
    <location>
        <begin position="1"/>
        <end position="51"/>
    </location>
</feature>
<dbReference type="KEGG" id="adu:107481605"/>
<dbReference type="Pfam" id="PF05278">
    <property type="entry name" value="PEARLI-4"/>
    <property type="match status" value="1"/>
</dbReference>
<dbReference type="PANTHER" id="PTHR35358:SF10">
    <property type="entry name" value="PLANT PHOSPHOLIPASE-LIKE PROTEIN"/>
    <property type="match status" value="1"/>
</dbReference>
<name>A0A6P4CVI6_ARADU</name>
<dbReference type="GeneID" id="107481605"/>
<dbReference type="Proteomes" id="UP000515211">
    <property type="component" value="Chromosome 3"/>
</dbReference>
<reference evidence="4" key="2">
    <citation type="submission" date="2025-08" db="UniProtKB">
        <authorList>
            <consortium name="RefSeq"/>
        </authorList>
    </citation>
    <scope>IDENTIFICATION</scope>
    <source>
        <tissue evidence="4">Whole plant</tissue>
    </source>
</reference>
<dbReference type="InterPro" id="IPR007942">
    <property type="entry name" value="PLipase-like"/>
</dbReference>
<keyword evidence="3" id="KW-1185">Reference proteome</keyword>
<proteinExistence type="predicted"/>
<dbReference type="OrthoDB" id="1096033at2759"/>
<accession>A0A6P4CVI6</accession>
<protein>
    <submittedName>
        <fullName evidence="4">Uncharacterized protein LOC107481605</fullName>
    </submittedName>
</protein>
<evidence type="ECO:0000256" key="2">
    <source>
        <dbReference type="SAM" id="MobiDB-lite"/>
    </source>
</evidence>
<keyword evidence="1" id="KW-0175">Coiled coil</keyword>
<feature type="coiled-coil region" evidence="1">
    <location>
        <begin position="210"/>
        <end position="248"/>
    </location>
</feature>
<feature type="compositionally biased region" description="Low complexity" evidence="2">
    <location>
        <begin position="25"/>
        <end position="36"/>
    </location>
</feature>
<dbReference type="PANTHER" id="PTHR35358">
    <property type="entry name" value="OS06G0711100 PROTEIN"/>
    <property type="match status" value="1"/>
</dbReference>
<evidence type="ECO:0000256" key="1">
    <source>
        <dbReference type="SAM" id="Coils"/>
    </source>
</evidence>
<organism evidence="3 4">
    <name type="scientific">Arachis duranensis</name>
    <name type="common">Wild peanut</name>
    <dbReference type="NCBI Taxonomy" id="130453"/>
    <lineage>
        <taxon>Eukaryota</taxon>
        <taxon>Viridiplantae</taxon>
        <taxon>Streptophyta</taxon>
        <taxon>Embryophyta</taxon>
        <taxon>Tracheophyta</taxon>
        <taxon>Spermatophyta</taxon>
        <taxon>Magnoliopsida</taxon>
        <taxon>eudicotyledons</taxon>
        <taxon>Gunneridae</taxon>
        <taxon>Pentapetalae</taxon>
        <taxon>rosids</taxon>
        <taxon>fabids</taxon>
        <taxon>Fabales</taxon>
        <taxon>Fabaceae</taxon>
        <taxon>Papilionoideae</taxon>
        <taxon>50 kb inversion clade</taxon>
        <taxon>dalbergioids sensu lato</taxon>
        <taxon>Dalbergieae</taxon>
        <taxon>Pterocarpus clade</taxon>
        <taxon>Arachis</taxon>
    </lineage>
</organism>
<evidence type="ECO:0000313" key="4">
    <source>
        <dbReference type="RefSeq" id="XP_015957362.1"/>
    </source>
</evidence>
<dbReference type="AlphaFoldDB" id="A0A6P4CVI6"/>
<evidence type="ECO:0000313" key="3">
    <source>
        <dbReference type="Proteomes" id="UP000515211"/>
    </source>
</evidence>
<gene>
    <name evidence="4" type="primary">LOC107481605</name>
</gene>
<sequence length="289" mass="33023">MGRRRKPKEREEEEEDNHHIVLTDSSPHSYSPSHSPIILNPNPADYWSPMSTEKHANADADADADANMVSSRRASLRSATKRTIQACQAPPCAQESPSRHQSEDEYIQNGYKVKQESMPILRKILAKYGDIAKDCTLTGKTSRSMYLGMIIDIIQELQDKDLGRIEQDYLQDMIGLVKEFKNIRLEVGWLLQRLQDVLEASRIMTECCVLKEKRESIRRAVEAREEELEECETEKMALEARIRAICEQEAACKEAFARDLNEISMITETISSFKPKVGRFHHSLASDLL</sequence>